<evidence type="ECO:0000313" key="1">
    <source>
        <dbReference type="EMBL" id="KAJ3781827.1"/>
    </source>
</evidence>
<dbReference type="EMBL" id="MU793521">
    <property type="protein sequence ID" value="KAJ3781827.1"/>
    <property type="molecule type" value="Genomic_DNA"/>
</dbReference>
<gene>
    <name evidence="1" type="ORF">GGU10DRAFT_437052</name>
</gene>
<dbReference type="Proteomes" id="UP001163798">
    <property type="component" value="Unassembled WGS sequence"/>
</dbReference>
<comment type="caution">
    <text evidence="1">The sequence shown here is derived from an EMBL/GenBank/DDBJ whole genome shotgun (WGS) entry which is preliminary data.</text>
</comment>
<organism evidence="1 2">
    <name type="scientific">Lentinula aff. detonsa</name>
    <dbReference type="NCBI Taxonomy" id="2804958"/>
    <lineage>
        <taxon>Eukaryota</taxon>
        <taxon>Fungi</taxon>
        <taxon>Dikarya</taxon>
        <taxon>Basidiomycota</taxon>
        <taxon>Agaricomycotina</taxon>
        <taxon>Agaricomycetes</taxon>
        <taxon>Agaricomycetidae</taxon>
        <taxon>Agaricales</taxon>
        <taxon>Marasmiineae</taxon>
        <taxon>Omphalotaceae</taxon>
        <taxon>Lentinula</taxon>
    </lineage>
</organism>
<sequence>MPLRNLFGDLSPQVLAIKSLVGHISVILQVGIMRTSSCVRLLLLLAASASQVASLQVSVPDRWPVGCQIPVTITRDSDDPTEFAFSYVEPSLDFQEFIADVTDTAVTPTTVAFAIDTPGVFYVELDTDDTDTTALATSGPLTVYQSIATCPPTA</sequence>
<accession>A0AA38KUA7</accession>
<keyword evidence="2" id="KW-1185">Reference proteome</keyword>
<name>A0AA38KUA7_9AGAR</name>
<reference evidence="1" key="1">
    <citation type="submission" date="2022-08" db="EMBL/GenBank/DDBJ databases">
        <authorList>
            <consortium name="DOE Joint Genome Institute"/>
            <person name="Min B."/>
            <person name="Riley R."/>
            <person name="Sierra-Patev S."/>
            <person name="Naranjo-Ortiz M."/>
            <person name="Looney B."/>
            <person name="Konkel Z."/>
            <person name="Slot J.C."/>
            <person name="Sakamoto Y."/>
            <person name="Steenwyk J.L."/>
            <person name="Rokas A."/>
            <person name="Carro J."/>
            <person name="Camarero S."/>
            <person name="Ferreira P."/>
            <person name="Molpeceres G."/>
            <person name="Ruiz-Duenas F.J."/>
            <person name="Serrano A."/>
            <person name="Henrissat B."/>
            <person name="Drula E."/>
            <person name="Hughes K.W."/>
            <person name="Mata J.L."/>
            <person name="Ishikawa N.K."/>
            <person name="Vargas-Isla R."/>
            <person name="Ushijima S."/>
            <person name="Smith C.A."/>
            <person name="Ahrendt S."/>
            <person name="Andreopoulos W."/>
            <person name="He G."/>
            <person name="Labutti K."/>
            <person name="Lipzen A."/>
            <person name="Ng V."/>
            <person name="Sandor L."/>
            <person name="Barry K."/>
            <person name="Martinez A.T."/>
            <person name="Xiao Y."/>
            <person name="Gibbons J.G."/>
            <person name="Terashima K."/>
            <person name="Hibbett D.S."/>
            <person name="Grigoriev I.V."/>
        </authorList>
    </citation>
    <scope>NUCLEOTIDE SEQUENCE</scope>
    <source>
        <strain evidence="1">TFB10291</strain>
    </source>
</reference>
<dbReference type="AlphaFoldDB" id="A0AA38KUA7"/>
<proteinExistence type="predicted"/>
<protein>
    <submittedName>
        <fullName evidence="1">Uncharacterized protein</fullName>
    </submittedName>
</protein>
<evidence type="ECO:0000313" key="2">
    <source>
        <dbReference type="Proteomes" id="UP001163798"/>
    </source>
</evidence>